<feature type="domain" description="CP-type G" evidence="7">
    <location>
        <begin position="172"/>
        <end position="361"/>
    </location>
</feature>
<protein>
    <submittedName>
        <fullName evidence="8">GTPase</fullName>
    </submittedName>
</protein>
<name>A0AAV5REQ7_STABA</name>
<evidence type="ECO:0000256" key="3">
    <source>
        <dbReference type="ARBA" id="ARBA00022741"/>
    </source>
</evidence>
<evidence type="ECO:0000259" key="7">
    <source>
        <dbReference type="PROSITE" id="PS51721"/>
    </source>
</evidence>
<feature type="region of interest" description="Disordered" evidence="6">
    <location>
        <begin position="517"/>
        <end position="551"/>
    </location>
</feature>
<dbReference type="InterPro" id="IPR030378">
    <property type="entry name" value="G_CP_dom"/>
</dbReference>
<gene>
    <name evidence="8" type="ORF">DASB73_009920</name>
</gene>
<organism evidence="8 9">
    <name type="scientific">Starmerella bacillaris</name>
    <name type="common">Yeast</name>
    <name type="synonym">Candida zemplinina</name>
    <dbReference type="NCBI Taxonomy" id="1247836"/>
    <lineage>
        <taxon>Eukaryota</taxon>
        <taxon>Fungi</taxon>
        <taxon>Dikarya</taxon>
        <taxon>Ascomycota</taxon>
        <taxon>Saccharomycotina</taxon>
        <taxon>Dipodascomycetes</taxon>
        <taxon>Dipodascales</taxon>
        <taxon>Trichomonascaceae</taxon>
        <taxon>Starmerella</taxon>
    </lineage>
</organism>
<dbReference type="GO" id="GO:0005829">
    <property type="term" value="C:cytosol"/>
    <property type="evidence" value="ECO:0007669"/>
    <property type="project" value="TreeGrafter"/>
</dbReference>
<keyword evidence="9" id="KW-1185">Reference proteome</keyword>
<comment type="subcellular location">
    <subcellularLocation>
        <location evidence="1">Cytoplasm</location>
    </subcellularLocation>
</comment>
<dbReference type="CDD" id="cd01857">
    <property type="entry name" value="HSR1_MMR1"/>
    <property type="match status" value="1"/>
</dbReference>
<dbReference type="GO" id="GO:0005525">
    <property type="term" value="F:GTP binding"/>
    <property type="evidence" value="ECO:0007669"/>
    <property type="project" value="UniProtKB-KW"/>
</dbReference>
<feature type="compositionally biased region" description="Polar residues" evidence="6">
    <location>
        <begin position="34"/>
        <end position="49"/>
    </location>
</feature>
<dbReference type="PANTHER" id="PTHR45709:SF2">
    <property type="entry name" value="LARGE SUBUNIT GTPASE 1 HOMOLOG"/>
    <property type="match status" value="1"/>
</dbReference>
<evidence type="ECO:0000313" key="8">
    <source>
        <dbReference type="EMBL" id="GMM50034.1"/>
    </source>
</evidence>
<evidence type="ECO:0000313" key="9">
    <source>
        <dbReference type="Proteomes" id="UP001362899"/>
    </source>
</evidence>
<dbReference type="InterPro" id="IPR027417">
    <property type="entry name" value="P-loop_NTPase"/>
</dbReference>
<dbReference type="PANTHER" id="PTHR45709">
    <property type="entry name" value="LARGE SUBUNIT GTPASE 1 HOMOLOG-RELATED"/>
    <property type="match status" value="1"/>
</dbReference>
<evidence type="ECO:0000256" key="2">
    <source>
        <dbReference type="ARBA" id="ARBA00022490"/>
    </source>
</evidence>
<dbReference type="AlphaFoldDB" id="A0AAV5REQ7"/>
<dbReference type="InterPro" id="IPR006073">
    <property type="entry name" value="GTP-bd"/>
</dbReference>
<feature type="region of interest" description="Disordered" evidence="6">
    <location>
        <begin position="1"/>
        <end position="49"/>
    </location>
</feature>
<dbReference type="Pfam" id="PF01926">
    <property type="entry name" value="MMR_HSR1"/>
    <property type="match status" value="1"/>
</dbReference>
<keyword evidence="5" id="KW-0342">GTP-binding</keyword>
<evidence type="ECO:0000256" key="1">
    <source>
        <dbReference type="ARBA" id="ARBA00004496"/>
    </source>
</evidence>
<dbReference type="PROSITE" id="PS51721">
    <property type="entry name" value="G_CP"/>
    <property type="match status" value="1"/>
</dbReference>
<keyword evidence="2" id="KW-0963">Cytoplasm</keyword>
<dbReference type="InterPro" id="IPR023179">
    <property type="entry name" value="GTP-bd_ortho_bundle_sf"/>
</dbReference>
<dbReference type="InterPro" id="IPR043358">
    <property type="entry name" value="GNL1-like"/>
</dbReference>
<keyword evidence="3" id="KW-0547">Nucleotide-binding</keyword>
<accession>A0AAV5REQ7</accession>
<proteinExistence type="predicted"/>
<dbReference type="Gene3D" id="1.10.1580.10">
    <property type="match status" value="1"/>
</dbReference>
<dbReference type="GO" id="GO:0003924">
    <property type="term" value="F:GTPase activity"/>
    <property type="evidence" value="ECO:0007669"/>
    <property type="project" value="InterPro"/>
</dbReference>
<evidence type="ECO:0000256" key="5">
    <source>
        <dbReference type="ARBA" id="ARBA00023134"/>
    </source>
</evidence>
<dbReference type="EMBL" id="BTGC01000003">
    <property type="protein sequence ID" value="GMM50034.1"/>
    <property type="molecule type" value="Genomic_DNA"/>
</dbReference>
<feature type="compositionally biased region" description="Basic residues" evidence="6">
    <location>
        <begin position="539"/>
        <end position="551"/>
    </location>
</feature>
<keyword evidence="4" id="KW-0378">Hydrolase</keyword>
<dbReference type="GO" id="GO:0000054">
    <property type="term" value="P:ribosomal subunit export from nucleus"/>
    <property type="evidence" value="ECO:0007669"/>
    <property type="project" value="TreeGrafter"/>
</dbReference>
<dbReference type="SUPFAM" id="SSF52540">
    <property type="entry name" value="P-loop containing nucleoside triphosphate hydrolases"/>
    <property type="match status" value="1"/>
</dbReference>
<dbReference type="Proteomes" id="UP001362899">
    <property type="component" value="Unassembled WGS sequence"/>
</dbReference>
<reference evidence="8 9" key="1">
    <citation type="journal article" date="2023" name="Elife">
        <title>Identification of key yeast species and microbe-microbe interactions impacting larval growth of Drosophila in the wild.</title>
        <authorList>
            <person name="Mure A."/>
            <person name="Sugiura Y."/>
            <person name="Maeda R."/>
            <person name="Honda K."/>
            <person name="Sakurai N."/>
            <person name="Takahashi Y."/>
            <person name="Watada M."/>
            <person name="Katoh T."/>
            <person name="Gotoh A."/>
            <person name="Gotoh Y."/>
            <person name="Taniguchi I."/>
            <person name="Nakamura K."/>
            <person name="Hayashi T."/>
            <person name="Katayama T."/>
            <person name="Uemura T."/>
            <person name="Hattori Y."/>
        </authorList>
    </citation>
    <scope>NUCLEOTIDE SEQUENCE [LARGE SCALE GENOMIC DNA]</scope>
    <source>
        <strain evidence="8 9">SB-73</strain>
    </source>
</reference>
<evidence type="ECO:0000256" key="6">
    <source>
        <dbReference type="SAM" id="MobiDB-lite"/>
    </source>
</evidence>
<sequence>MLGPRPGAQKRANKLNKTGLGRSLVNQKKKEKQNPGSSDRYTTDINPYGSQSALRSVTEQQPLDELLSTAELAGKDFTTERTAAVRVITQANSKPSGLTEAERQLLIKQHYDNAGKLTIPRRPQWSKDMSKEELDSLEKDAFLAWRRSLAELQESEDLKLAVTPFERNLEVWRQLWRVIERSDLVVQIVDARNPLLYRSEDLDNYVKQFDNKNVLLLVNKSDLLNNTQREIWKNYFVENNIPFAFYSAKLATDQQEKGETQDENAPVSNEPELSLQNTTRVLNVYELQSLFLEASPKIDDGKQLQIGLVGYPNVGKSSSINSLIGSKKVSVSSTPGKTKHFQTIKLSDELMLCDCPGLVFPNFAQTTAELVCQGVLPIDQLRDYMSPSALLVERLPKQFLEKFYGIKLHTDPVTALDFLNTYAKYRGFNRTGGGEPDSSRAARIVLKDYVNAKLPFCIPPPSYESSDHEFNKENYEHLLPNVQVESETGSVVDGVTKLQLQDQMLEEELDRSFFTGSESRGTATVPFHLRNTQEMGTKSSKKHHKGKKNKK</sequence>
<comment type="caution">
    <text evidence="8">The sequence shown here is derived from an EMBL/GenBank/DDBJ whole genome shotgun (WGS) entry which is preliminary data.</text>
</comment>
<evidence type="ECO:0000256" key="4">
    <source>
        <dbReference type="ARBA" id="ARBA00022801"/>
    </source>
</evidence>
<dbReference type="Gene3D" id="3.40.50.300">
    <property type="entry name" value="P-loop containing nucleotide triphosphate hydrolases"/>
    <property type="match status" value="1"/>
</dbReference>